<dbReference type="RefSeq" id="WP_122901687.1">
    <property type="nucleotide sequence ID" value="NZ_RHIB01000004.1"/>
</dbReference>
<evidence type="ECO:0000256" key="1">
    <source>
        <dbReference type="SAM" id="Coils"/>
    </source>
</evidence>
<feature type="coiled-coil region" evidence="1">
    <location>
        <begin position="123"/>
        <end position="164"/>
    </location>
</feature>
<name>A0A3M7TLC1_9BACI</name>
<feature type="region of interest" description="Disordered" evidence="2">
    <location>
        <begin position="166"/>
        <end position="201"/>
    </location>
</feature>
<evidence type="ECO:0000256" key="2">
    <source>
        <dbReference type="SAM" id="MobiDB-lite"/>
    </source>
</evidence>
<keyword evidence="5" id="KW-1185">Reference proteome</keyword>
<feature type="region of interest" description="Disordered" evidence="2">
    <location>
        <begin position="22"/>
        <end position="69"/>
    </location>
</feature>
<proteinExistence type="predicted"/>
<organism evidence="4 5">
    <name type="scientific">Alteribacter keqinensis</name>
    <dbReference type="NCBI Taxonomy" id="2483800"/>
    <lineage>
        <taxon>Bacteria</taxon>
        <taxon>Bacillati</taxon>
        <taxon>Bacillota</taxon>
        <taxon>Bacilli</taxon>
        <taxon>Bacillales</taxon>
        <taxon>Bacillaceae</taxon>
        <taxon>Alteribacter</taxon>
    </lineage>
</organism>
<dbReference type="Pfam" id="PF14039">
    <property type="entry name" value="YusW"/>
    <property type="match status" value="1"/>
</dbReference>
<evidence type="ECO:0000256" key="3">
    <source>
        <dbReference type="SAM" id="SignalP"/>
    </source>
</evidence>
<sequence length="201" mass="22731">MKKFGLSIGTLALTFSLAACGDAEEQQDDTATDDNGEVEQHEEDESDDELGLEDDEEADDGELADEASDAWYEDLNFIDFQLDAQYEEGDYSVEYNYNEGTPEATIEDARTEEELTLEGDEALNELEQILPELDLTVDMSEEEIREATAEAFELDETYEELQVDVQFKDEVPGEEDDEGMDLGDDDDEVEVEDENEEEDEQ</sequence>
<dbReference type="EMBL" id="RHIB01000004">
    <property type="protein sequence ID" value="RNA66261.1"/>
    <property type="molecule type" value="Genomic_DNA"/>
</dbReference>
<feature type="compositionally biased region" description="Acidic residues" evidence="2">
    <location>
        <begin position="172"/>
        <end position="201"/>
    </location>
</feature>
<dbReference type="Proteomes" id="UP000278746">
    <property type="component" value="Unassembled WGS sequence"/>
</dbReference>
<evidence type="ECO:0008006" key="6">
    <source>
        <dbReference type="Google" id="ProtNLM"/>
    </source>
</evidence>
<accession>A0A3M7TLC1</accession>
<dbReference type="PROSITE" id="PS51257">
    <property type="entry name" value="PROKAR_LIPOPROTEIN"/>
    <property type="match status" value="1"/>
</dbReference>
<keyword evidence="1" id="KW-0175">Coiled coil</keyword>
<dbReference type="OrthoDB" id="2452750at2"/>
<keyword evidence="3" id="KW-0732">Signal</keyword>
<evidence type="ECO:0000313" key="4">
    <source>
        <dbReference type="EMBL" id="RNA66261.1"/>
    </source>
</evidence>
<gene>
    <name evidence="4" type="ORF">EBO34_19260</name>
</gene>
<dbReference type="InterPro" id="IPR025623">
    <property type="entry name" value="YusW"/>
</dbReference>
<comment type="caution">
    <text evidence="4">The sequence shown here is derived from an EMBL/GenBank/DDBJ whole genome shotgun (WGS) entry which is preliminary data.</text>
</comment>
<reference evidence="4 5" key="1">
    <citation type="submission" date="2018-10" db="EMBL/GenBank/DDBJ databases">
        <title>Bacillus Keqinensis sp. nov., a moderately halophilic bacterium isolated from a saline-alkaline lake.</title>
        <authorList>
            <person name="Wang H."/>
        </authorList>
    </citation>
    <scope>NUCLEOTIDE SEQUENCE [LARGE SCALE GENOMIC DNA]</scope>
    <source>
        <strain evidence="4 5">KQ-3</strain>
    </source>
</reference>
<protein>
    <recommendedName>
        <fullName evidence="6">YusW-like protein</fullName>
    </recommendedName>
</protein>
<feature type="chain" id="PRO_5038961240" description="YusW-like protein" evidence="3">
    <location>
        <begin position="22"/>
        <end position="201"/>
    </location>
</feature>
<dbReference type="AlphaFoldDB" id="A0A3M7TLC1"/>
<evidence type="ECO:0000313" key="5">
    <source>
        <dbReference type="Proteomes" id="UP000278746"/>
    </source>
</evidence>
<feature type="signal peptide" evidence="3">
    <location>
        <begin position="1"/>
        <end position="21"/>
    </location>
</feature>